<organism evidence="1 2">
    <name type="scientific">Araneus ventricosus</name>
    <name type="common">Orbweaver spider</name>
    <name type="synonym">Epeira ventricosa</name>
    <dbReference type="NCBI Taxonomy" id="182803"/>
    <lineage>
        <taxon>Eukaryota</taxon>
        <taxon>Metazoa</taxon>
        <taxon>Ecdysozoa</taxon>
        <taxon>Arthropoda</taxon>
        <taxon>Chelicerata</taxon>
        <taxon>Arachnida</taxon>
        <taxon>Araneae</taxon>
        <taxon>Araneomorphae</taxon>
        <taxon>Entelegynae</taxon>
        <taxon>Araneoidea</taxon>
        <taxon>Araneidae</taxon>
        <taxon>Araneus</taxon>
    </lineage>
</organism>
<evidence type="ECO:0000313" key="2">
    <source>
        <dbReference type="Proteomes" id="UP000499080"/>
    </source>
</evidence>
<dbReference type="Proteomes" id="UP000499080">
    <property type="component" value="Unassembled WGS sequence"/>
</dbReference>
<name>A0A4Y2A4X4_ARAVE</name>
<accession>A0A4Y2A4X4</accession>
<keyword evidence="2" id="KW-1185">Reference proteome</keyword>
<evidence type="ECO:0000313" key="1">
    <source>
        <dbReference type="EMBL" id="GBL74587.1"/>
    </source>
</evidence>
<proteinExistence type="predicted"/>
<sequence>MDRTAQTAIHFLQAFRTLRSPRATTPIPPPAFKTGLPQWFCGFRFSERVSLPLPHGRISDFRVYSGTPGWVGRRHFFRPTGDTRIDPLMAEHSKWIVREVRFPRLSTVPLQFSLDFRIDDLFGALRTNLRGVE</sequence>
<protein>
    <submittedName>
        <fullName evidence="1">Uncharacterized protein</fullName>
    </submittedName>
</protein>
<dbReference type="AlphaFoldDB" id="A0A4Y2A4X4"/>
<dbReference type="EMBL" id="BGPR01000005">
    <property type="protein sequence ID" value="GBL74587.1"/>
    <property type="molecule type" value="Genomic_DNA"/>
</dbReference>
<comment type="caution">
    <text evidence="1">The sequence shown here is derived from an EMBL/GenBank/DDBJ whole genome shotgun (WGS) entry which is preliminary data.</text>
</comment>
<gene>
    <name evidence="1" type="ORF">AVEN_235498_1</name>
</gene>
<reference evidence="1 2" key="1">
    <citation type="journal article" date="2019" name="Sci. Rep.">
        <title>Orb-weaving spider Araneus ventricosus genome elucidates the spidroin gene catalogue.</title>
        <authorList>
            <person name="Kono N."/>
            <person name="Nakamura H."/>
            <person name="Ohtoshi R."/>
            <person name="Moran D.A.P."/>
            <person name="Shinohara A."/>
            <person name="Yoshida Y."/>
            <person name="Fujiwara M."/>
            <person name="Mori M."/>
            <person name="Tomita M."/>
            <person name="Arakawa K."/>
        </authorList>
    </citation>
    <scope>NUCLEOTIDE SEQUENCE [LARGE SCALE GENOMIC DNA]</scope>
</reference>